<dbReference type="GO" id="GO:0005829">
    <property type="term" value="C:cytosol"/>
    <property type="evidence" value="ECO:0007669"/>
    <property type="project" value="TreeGrafter"/>
</dbReference>
<comment type="caution">
    <text evidence="5">The sequence shown here is derived from an EMBL/GenBank/DDBJ whole genome shotgun (WGS) entry which is preliminary data.</text>
</comment>
<dbReference type="InterPro" id="IPR045864">
    <property type="entry name" value="aa-tRNA-synth_II/BPL/LPL"/>
</dbReference>
<dbReference type="Pfam" id="PF00152">
    <property type="entry name" value="tRNA-synt_2"/>
    <property type="match status" value="1"/>
</dbReference>
<dbReference type="GO" id="GO:0004824">
    <property type="term" value="F:lysine-tRNA ligase activity"/>
    <property type="evidence" value="ECO:0007669"/>
    <property type="project" value="UniProtKB-EC"/>
</dbReference>
<dbReference type="PANTHER" id="PTHR42918">
    <property type="entry name" value="LYSYL-TRNA SYNTHETASE"/>
    <property type="match status" value="1"/>
</dbReference>
<dbReference type="GO" id="GO:0006430">
    <property type="term" value="P:lysyl-tRNA aminoacylation"/>
    <property type="evidence" value="ECO:0007669"/>
    <property type="project" value="TreeGrafter"/>
</dbReference>
<sequence>MHNPEFTTIEAYQAYTDYNGMMELAEDLFSRCSLAVNGTTKISYQGLDIDLTPPFRRVSMNEAVRQVTGVDFYACASDEEAREKAKALKLEVKDKAASRGKLLAEAFDAFVEETLIQPTFIIDYPVEISPLSKRKPSAPHLTERFELFIAGHEYANAFSELNDPVDQRGRFVQQANERAKGDDEAMMIDEDFCLALEYGLPPTGGIGIGIDRMVMLLTDAATIRDVLLFPTMKPIK</sequence>
<evidence type="ECO:0000259" key="4">
    <source>
        <dbReference type="PROSITE" id="PS50862"/>
    </source>
</evidence>
<evidence type="ECO:0000313" key="5">
    <source>
        <dbReference type="EMBL" id="MPN07135.1"/>
    </source>
</evidence>
<dbReference type="GO" id="GO:0000049">
    <property type="term" value="F:tRNA binding"/>
    <property type="evidence" value="ECO:0007669"/>
    <property type="project" value="TreeGrafter"/>
</dbReference>
<keyword evidence="1 5" id="KW-0436">Ligase</keyword>
<dbReference type="PROSITE" id="PS50862">
    <property type="entry name" value="AA_TRNA_LIGASE_II"/>
    <property type="match status" value="1"/>
</dbReference>
<protein>
    <submittedName>
        <fullName evidence="5">Lysine--tRNA ligase</fullName>
        <ecNumber evidence="5">6.1.1.6</ecNumber>
    </submittedName>
</protein>
<dbReference type="SUPFAM" id="SSF55681">
    <property type="entry name" value="Class II aaRS and biotin synthetases"/>
    <property type="match status" value="1"/>
</dbReference>
<dbReference type="EMBL" id="VSSQ01053096">
    <property type="protein sequence ID" value="MPN07135.1"/>
    <property type="molecule type" value="Genomic_DNA"/>
</dbReference>
<dbReference type="InterPro" id="IPR006195">
    <property type="entry name" value="aa-tRNA-synth_II"/>
</dbReference>
<dbReference type="GO" id="GO:0005524">
    <property type="term" value="F:ATP binding"/>
    <property type="evidence" value="ECO:0007669"/>
    <property type="project" value="InterPro"/>
</dbReference>
<name>A0A645EYK8_9ZZZZ</name>
<dbReference type="AlphaFoldDB" id="A0A645EYK8"/>
<dbReference type="EC" id="6.1.1.6" evidence="5"/>
<gene>
    <name evidence="5" type="primary">lysS_44</name>
    <name evidence="5" type="ORF">SDC9_154401</name>
</gene>
<accession>A0A645EYK8</accession>
<organism evidence="5">
    <name type="scientific">bioreactor metagenome</name>
    <dbReference type="NCBI Taxonomy" id="1076179"/>
    <lineage>
        <taxon>unclassified sequences</taxon>
        <taxon>metagenomes</taxon>
        <taxon>ecological metagenomes</taxon>
    </lineage>
</organism>
<reference evidence="5" key="1">
    <citation type="submission" date="2019-08" db="EMBL/GenBank/DDBJ databases">
        <authorList>
            <person name="Kucharzyk K."/>
            <person name="Murdoch R.W."/>
            <person name="Higgins S."/>
            <person name="Loffler F."/>
        </authorList>
    </citation>
    <scope>NUCLEOTIDE SEQUENCE</scope>
</reference>
<evidence type="ECO:0000256" key="3">
    <source>
        <dbReference type="ARBA" id="ARBA00022840"/>
    </source>
</evidence>
<feature type="domain" description="Aminoacyl-transfer RNA synthetases class-II family profile" evidence="4">
    <location>
        <begin position="1"/>
        <end position="234"/>
    </location>
</feature>
<dbReference type="InterPro" id="IPR004364">
    <property type="entry name" value="Aa-tRNA-synt_II"/>
</dbReference>
<evidence type="ECO:0000256" key="1">
    <source>
        <dbReference type="ARBA" id="ARBA00022598"/>
    </source>
</evidence>
<proteinExistence type="predicted"/>
<keyword evidence="2" id="KW-0547">Nucleotide-binding</keyword>
<evidence type="ECO:0000256" key="2">
    <source>
        <dbReference type="ARBA" id="ARBA00022741"/>
    </source>
</evidence>
<keyword evidence="3" id="KW-0067">ATP-binding</keyword>
<dbReference type="PANTHER" id="PTHR42918:SF15">
    <property type="entry name" value="LYSINE--TRNA LIGASE, CHLOROPLASTIC_MITOCHONDRIAL"/>
    <property type="match status" value="1"/>
</dbReference>
<dbReference type="Gene3D" id="3.30.930.10">
    <property type="entry name" value="Bira Bifunctional Protein, Domain 2"/>
    <property type="match status" value="1"/>
</dbReference>